<feature type="region of interest" description="Disordered" evidence="1">
    <location>
        <begin position="12"/>
        <end position="66"/>
    </location>
</feature>
<reference evidence="2 3" key="1">
    <citation type="journal article" date="2007" name="Nature">
        <title>Evolution of genes and genomes on the Drosophila phylogeny.</title>
        <authorList>
            <consortium name="Drosophila 12 Genomes Consortium"/>
            <person name="Clark A.G."/>
            <person name="Eisen M.B."/>
            <person name="Smith D.R."/>
            <person name="Bergman C.M."/>
            <person name="Oliver B."/>
            <person name="Markow T.A."/>
            <person name="Kaufman T.C."/>
            <person name="Kellis M."/>
            <person name="Gelbart W."/>
            <person name="Iyer V.N."/>
            <person name="Pollard D.A."/>
            <person name="Sackton T.B."/>
            <person name="Larracuente A.M."/>
            <person name="Singh N.D."/>
            <person name="Abad J.P."/>
            <person name="Abt D.N."/>
            <person name="Adryan B."/>
            <person name="Aguade M."/>
            <person name="Akashi H."/>
            <person name="Anderson W.W."/>
            <person name="Aquadro C.F."/>
            <person name="Ardell D.H."/>
            <person name="Arguello R."/>
            <person name="Artieri C.G."/>
            <person name="Barbash D.A."/>
            <person name="Barker D."/>
            <person name="Barsanti P."/>
            <person name="Batterham P."/>
            <person name="Batzoglou S."/>
            <person name="Begun D."/>
            <person name="Bhutkar A."/>
            <person name="Blanco E."/>
            <person name="Bosak S.A."/>
            <person name="Bradley R.K."/>
            <person name="Brand A.D."/>
            <person name="Brent M.R."/>
            <person name="Brooks A.N."/>
            <person name="Brown R.H."/>
            <person name="Butlin R.K."/>
            <person name="Caggese C."/>
            <person name="Calvi B.R."/>
            <person name="Bernardo de Carvalho A."/>
            <person name="Caspi A."/>
            <person name="Castrezana S."/>
            <person name="Celniker S.E."/>
            <person name="Chang J.L."/>
            <person name="Chapple C."/>
            <person name="Chatterji S."/>
            <person name="Chinwalla A."/>
            <person name="Civetta A."/>
            <person name="Clifton S.W."/>
            <person name="Comeron J.M."/>
            <person name="Costello J.C."/>
            <person name="Coyne J.A."/>
            <person name="Daub J."/>
            <person name="David R.G."/>
            <person name="Delcher A.L."/>
            <person name="Delehaunty K."/>
            <person name="Do C.B."/>
            <person name="Ebling H."/>
            <person name="Edwards K."/>
            <person name="Eickbush T."/>
            <person name="Evans J.D."/>
            <person name="Filipski A."/>
            <person name="Findeiss S."/>
            <person name="Freyhult E."/>
            <person name="Fulton L."/>
            <person name="Fulton R."/>
            <person name="Garcia A.C."/>
            <person name="Gardiner A."/>
            <person name="Garfield D.A."/>
            <person name="Garvin B.E."/>
            <person name="Gibson G."/>
            <person name="Gilbert D."/>
            <person name="Gnerre S."/>
            <person name="Godfrey J."/>
            <person name="Good R."/>
            <person name="Gotea V."/>
            <person name="Gravely B."/>
            <person name="Greenberg A.J."/>
            <person name="Griffiths-Jones S."/>
            <person name="Gross S."/>
            <person name="Guigo R."/>
            <person name="Gustafson E.A."/>
            <person name="Haerty W."/>
            <person name="Hahn M.W."/>
            <person name="Halligan D.L."/>
            <person name="Halpern A.L."/>
            <person name="Halter G.M."/>
            <person name="Han M.V."/>
            <person name="Heger A."/>
            <person name="Hillier L."/>
            <person name="Hinrichs A.S."/>
            <person name="Holmes I."/>
            <person name="Hoskins R.A."/>
            <person name="Hubisz M.J."/>
            <person name="Hultmark D."/>
            <person name="Huntley M.A."/>
            <person name="Jaffe D.B."/>
            <person name="Jagadeeshan S."/>
            <person name="Jeck W.R."/>
            <person name="Johnson J."/>
            <person name="Jones C.D."/>
            <person name="Jordan W.C."/>
            <person name="Karpen G.H."/>
            <person name="Kataoka E."/>
            <person name="Keightley P.D."/>
            <person name="Kheradpour P."/>
            <person name="Kirkness E.F."/>
            <person name="Koerich L.B."/>
            <person name="Kristiansen K."/>
            <person name="Kudrna D."/>
            <person name="Kulathinal R.J."/>
            <person name="Kumar S."/>
            <person name="Kwok R."/>
            <person name="Lander E."/>
            <person name="Langley C.H."/>
            <person name="Lapoint R."/>
            <person name="Lazzaro B.P."/>
            <person name="Lee S.J."/>
            <person name="Levesque L."/>
            <person name="Li R."/>
            <person name="Lin C.F."/>
            <person name="Lin M.F."/>
            <person name="Lindblad-Toh K."/>
            <person name="Llopart A."/>
            <person name="Long M."/>
            <person name="Low L."/>
            <person name="Lozovsky E."/>
            <person name="Lu J."/>
            <person name="Luo M."/>
            <person name="Machado C.A."/>
            <person name="Makalowski W."/>
            <person name="Marzo M."/>
            <person name="Matsuda M."/>
            <person name="Matzkin L."/>
            <person name="McAllister B."/>
            <person name="McBride C.S."/>
            <person name="McKernan B."/>
            <person name="McKernan K."/>
            <person name="Mendez-Lago M."/>
            <person name="Minx P."/>
            <person name="Mollenhauer M.U."/>
            <person name="Montooth K."/>
            <person name="Mount S.M."/>
            <person name="Mu X."/>
            <person name="Myers E."/>
            <person name="Negre B."/>
            <person name="Newfeld S."/>
            <person name="Nielsen R."/>
            <person name="Noor M.A."/>
            <person name="O'Grady P."/>
            <person name="Pachter L."/>
            <person name="Papaceit M."/>
            <person name="Parisi M.J."/>
            <person name="Parisi M."/>
            <person name="Parts L."/>
            <person name="Pedersen J.S."/>
            <person name="Pesole G."/>
            <person name="Phillippy A.M."/>
            <person name="Ponting C.P."/>
            <person name="Pop M."/>
            <person name="Porcelli D."/>
            <person name="Powell J.R."/>
            <person name="Prohaska S."/>
            <person name="Pruitt K."/>
            <person name="Puig M."/>
            <person name="Quesneville H."/>
            <person name="Ram K.R."/>
            <person name="Rand D."/>
            <person name="Rasmussen M.D."/>
            <person name="Reed L.K."/>
            <person name="Reenan R."/>
            <person name="Reily A."/>
            <person name="Remington K.A."/>
            <person name="Rieger T.T."/>
            <person name="Ritchie M.G."/>
            <person name="Robin C."/>
            <person name="Rogers Y.H."/>
            <person name="Rohde C."/>
            <person name="Rozas J."/>
            <person name="Rubenfield M.J."/>
            <person name="Ruiz A."/>
            <person name="Russo S."/>
            <person name="Salzberg S.L."/>
            <person name="Sanchez-Gracia A."/>
            <person name="Saranga D.J."/>
            <person name="Sato H."/>
            <person name="Schaeffer S.W."/>
            <person name="Schatz M.C."/>
            <person name="Schlenke T."/>
            <person name="Schwartz R."/>
            <person name="Segarra C."/>
            <person name="Singh R.S."/>
            <person name="Sirot L."/>
            <person name="Sirota M."/>
            <person name="Sisneros N.B."/>
            <person name="Smith C.D."/>
            <person name="Smith T.F."/>
            <person name="Spieth J."/>
            <person name="Stage D.E."/>
            <person name="Stark A."/>
            <person name="Stephan W."/>
            <person name="Strausberg R.L."/>
            <person name="Strempel S."/>
            <person name="Sturgill D."/>
            <person name="Sutton G."/>
            <person name="Sutton G.G."/>
            <person name="Tao W."/>
            <person name="Teichmann S."/>
            <person name="Tobari Y.N."/>
            <person name="Tomimura Y."/>
            <person name="Tsolas J.M."/>
            <person name="Valente V.L."/>
            <person name="Venter E."/>
            <person name="Venter J.C."/>
            <person name="Vicario S."/>
            <person name="Vieira F.G."/>
            <person name="Vilella A.J."/>
            <person name="Villasante A."/>
            <person name="Walenz B."/>
            <person name="Wang J."/>
            <person name="Wasserman M."/>
            <person name="Watts T."/>
            <person name="Wilson D."/>
            <person name="Wilson R.K."/>
            <person name="Wing R.A."/>
            <person name="Wolfner M.F."/>
            <person name="Wong A."/>
            <person name="Wong G.K."/>
            <person name="Wu C.I."/>
            <person name="Wu G."/>
            <person name="Yamamoto D."/>
            <person name="Yang H.P."/>
            <person name="Yang S.P."/>
            <person name="Yorke J.A."/>
            <person name="Yoshida K."/>
            <person name="Zdobnov E."/>
            <person name="Zhang P."/>
            <person name="Zhang Y."/>
            <person name="Zimin A.V."/>
            <person name="Baldwin J."/>
            <person name="Abdouelleil A."/>
            <person name="Abdulkadir J."/>
            <person name="Abebe A."/>
            <person name="Abera B."/>
            <person name="Abreu J."/>
            <person name="Acer S.C."/>
            <person name="Aftuck L."/>
            <person name="Alexander A."/>
            <person name="An P."/>
            <person name="Anderson E."/>
            <person name="Anderson S."/>
            <person name="Arachi H."/>
            <person name="Azer M."/>
            <person name="Bachantsang P."/>
            <person name="Barry A."/>
            <person name="Bayul T."/>
            <person name="Berlin A."/>
            <person name="Bessette D."/>
            <person name="Bloom T."/>
            <person name="Blye J."/>
            <person name="Boguslavskiy L."/>
            <person name="Bonnet C."/>
            <person name="Boukhgalter B."/>
            <person name="Bourzgui I."/>
            <person name="Brown A."/>
            <person name="Cahill P."/>
            <person name="Channer S."/>
            <person name="Cheshatsang Y."/>
            <person name="Chuda L."/>
            <person name="Citroen M."/>
            <person name="Collymore A."/>
            <person name="Cooke P."/>
            <person name="Costello M."/>
            <person name="D'Aco K."/>
            <person name="Daza R."/>
            <person name="De Haan G."/>
            <person name="DeGray S."/>
            <person name="DeMaso C."/>
            <person name="Dhargay N."/>
            <person name="Dooley K."/>
            <person name="Dooley E."/>
            <person name="Doricent M."/>
            <person name="Dorje P."/>
            <person name="Dorjee K."/>
            <person name="Dupes A."/>
            <person name="Elong R."/>
            <person name="Falk J."/>
            <person name="Farina A."/>
            <person name="Faro S."/>
            <person name="Ferguson D."/>
            <person name="Fisher S."/>
            <person name="Foley C.D."/>
            <person name="Franke A."/>
            <person name="Friedrich D."/>
            <person name="Gadbois L."/>
            <person name="Gearin G."/>
            <person name="Gearin C.R."/>
            <person name="Giannoukos G."/>
            <person name="Goode T."/>
            <person name="Graham J."/>
            <person name="Grandbois E."/>
            <person name="Grewal S."/>
            <person name="Gyaltsen K."/>
            <person name="Hafez N."/>
            <person name="Hagos B."/>
            <person name="Hall J."/>
            <person name="Henson C."/>
            <person name="Hollinger A."/>
            <person name="Honan T."/>
            <person name="Huard M.D."/>
            <person name="Hughes L."/>
            <person name="Hurhula B."/>
            <person name="Husby M.E."/>
            <person name="Kamat A."/>
            <person name="Kanga B."/>
            <person name="Kashin S."/>
            <person name="Khazanovich D."/>
            <person name="Kisner P."/>
            <person name="Lance K."/>
            <person name="Lara M."/>
            <person name="Lee W."/>
            <person name="Lennon N."/>
            <person name="Letendre F."/>
            <person name="LeVine R."/>
            <person name="Lipovsky A."/>
            <person name="Liu X."/>
            <person name="Liu J."/>
            <person name="Liu S."/>
            <person name="Lokyitsang T."/>
            <person name="Lokyitsang Y."/>
            <person name="Lubonja R."/>
            <person name="Lui A."/>
            <person name="MacDonald P."/>
            <person name="Magnisalis V."/>
            <person name="Maru K."/>
            <person name="Matthews C."/>
            <person name="McCusker W."/>
            <person name="McDonough S."/>
            <person name="Mehta T."/>
            <person name="Meldrim J."/>
            <person name="Meneus L."/>
            <person name="Mihai O."/>
            <person name="Mihalev A."/>
            <person name="Mihova T."/>
            <person name="Mittelman R."/>
            <person name="Mlenga V."/>
            <person name="Montmayeur A."/>
            <person name="Mulrain L."/>
            <person name="Navidi A."/>
            <person name="Naylor J."/>
            <person name="Negash T."/>
            <person name="Nguyen T."/>
            <person name="Nguyen N."/>
            <person name="Nicol R."/>
            <person name="Norbu C."/>
            <person name="Norbu N."/>
            <person name="Novod N."/>
            <person name="O'Neill B."/>
            <person name="Osman S."/>
            <person name="Markiewicz E."/>
            <person name="Oyono O.L."/>
            <person name="Patti C."/>
            <person name="Phunkhang P."/>
            <person name="Pierre F."/>
            <person name="Priest M."/>
            <person name="Raghuraman S."/>
            <person name="Rege F."/>
            <person name="Reyes R."/>
            <person name="Rise C."/>
            <person name="Rogov P."/>
            <person name="Ross K."/>
            <person name="Ryan E."/>
            <person name="Settipalli S."/>
            <person name="Shea T."/>
            <person name="Sherpa N."/>
            <person name="Shi L."/>
            <person name="Shih D."/>
            <person name="Sparrow T."/>
            <person name="Spaulding J."/>
            <person name="Stalker J."/>
            <person name="Stange-Thomann N."/>
            <person name="Stavropoulos S."/>
            <person name="Stone C."/>
            <person name="Strader C."/>
            <person name="Tesfaye S."/>
            <person name="Thomson T."/>
            <person name="Thoulutsang Y."/>
            <person name="Thoulutsang D."/>
            <person name="Topham K."/>
            <person name="Topping I."/>
            <person name="Tsamla T."/>
            <person name="Vassiliev H."/>
            <person name="Vo A."/>
            <person name="Wangchuk T."/>
            <person name="Wangdi T."/>
            <person name="Weiand M."/>
            <person name="Wilkinson J."/>
            <person name="Wilson A."/>
            <person name="Yadav S."/>
            <person name="Young G."/>
            <person name="Yu Q."/>
            <person name="Zembek L."/>
            <person name="Zhong D."/>
            <person name="Zimmer A."/>
            <person name="Zwirko Z."/>
            <person name="Jaffe D.B."/>
            <person name="Alvarez P."/>
            <person name="Brockman W."/>
            <person name="Butler J."/>
            <person name="Chin C."/>
            <person name="Gnerre S."/>
            <person name="Grabherr M."/>
            <person name="Kleber M."/>
            <person name="Mauceli E."/>
            <person name="MacCallum I."/>
        </authorList>
    </citation>
    <scope>NUCLEOTIDE SEQUENCE [LARGE SCALE GENOMIC DNA]</scope>
    <source>
        <strain evidence="3">Tucson 14024-0371.13</strain>
    </source>
</reference>
<accession>A0A0P9AEF5</accession>
<protein>
    <submittedName>
        <fullName evidence="2">Uncharacterized protein</fullName>
    </submittedName>
</protein>
<gene>
    <name evidence="2" type="primary">Dana\GF26676</name>
    <name evidence="2" type="ORF">GF26676</name>
</gene>
<proteinExistence type="predicted"/>
<evidence type="ECO:0000313" key="3">
    <source>
        <dbReference type="Proteomes" id="UP000007801"/>
    </source>
</evidence>
<sequence length="304" mass="33873">MRNCLPKFSRVFRRKSSSAKSGRENPSSEPDSDGEPYTAVIRPTALSDPPCDNNNESSPSRLISPTNTDLDLDLNVDLGVPAINGGIQGSWPEMKVETISAATAGTIPSPGPASVAISQPFGGRNSGKTPEEIELEYEENVKAEGRDIVTPLRRNTRPLSVAFSGSGRSALQPEIAEVIRSLDVPALLLNNLSLDTKNRECEREMECYDHEDSVVLRRKANCLERKTRSLYERRLPKVPKLHLQVAGKKPTEEEEFRIFQVQLTKDEQLLRLSPSICRLSHVSYGWCVLENVVIHFRLHFHSSD</sequence>
<keyword evidence="3" id="KW-1185">Reference proteome</keyword>
<evidence type="ECO:0000256" key="1">
    <source>
        <dbReference type="SAM" id="MobiDB-lite"/>
    </source>
</evidence>
<dbReference type="AlphaFoldDB" id="A0A0P9AEF5"/>
<organism evidence="2 3">
    <name type="scientific">Drosophila ananassae</name>
    <name type="common">Fruit fly</name>
    <dbReference type="NCBI Taxonomy" id="7217"/>
    <lineage>
        <taxon>Eukaryota</taxon>
        <taxon>Metazoa</taxon>
        <taxon>Ecdysozoa</taxon>
        <taxon>Arthropoda</taxon>
        <taxon>Hexapoda</taxon>
        <taxon>Insecta</taxon>
        <taxon>Pterygota</taxon>
        <taxon>Neoptera</taxon>
        <taxon>Endopterygota</taxon>
        <taxon>Diptera</taxon>
        <taxon>Brachycera</taxon>
        <taxon>Muscomorpha</taxon>
        <taxon>Ephydroidea</taxon>
        <taxon>Drosophilidae</taxon>
        <taxon>Drosophila</taxon>
        <taxon>Sophophora</taxon>
    </lineage>
</organism>
<dbReference type="OrthoDB" id="189220at2759"/>
<name>A0A0P9AEF5_DROAN</name>
<dbReference type="EMBL" id="CH902619">
    <property type="protein sequence ID" value="KPU76345.1"/>
    <property type="molecule type" value="Genomic_DNA"/>
</dbReference>
<feature type="region of interest" description="Disordered" evidence="1">
    <location>
        <begin position="105"/>
        <end position="128"/>
    </location>
</feature>
<evidence type="ECO:0000313" key="2">
    <source>
        <dbReference type="EMBL" id="KPU76345.1"/>
    </source>
</evidence>
<feature type="compositionally biased region" description="Polar residues" evidence="1">
    <location>
        <begin position="52"/>
        <end position="65"/>
    </location>
</feature>
<dbReference type="InParanoid" id="A0A0P9AEF5"/>
<dbReference type="Proteomes" id="UP000007801">
    <property type="component" value="Unassembled WGS sequence"/>
</dbReference>